<dbReference type="Gene3D" id="1.10.1220.10">
    <property type="entry name" value="Met repressor-like"/>
    <property type="match status" value="1"/>
</dbReference>
<comment type="caution">
    <text evidence="2">The sequence shown here is derived from an EMBL/GenBank/DDBJ whole genome shotgun (WGS) entry which is preliminary data.</text>
</comment>
<dbReference type="EMBL" id="JAAATY010000016">
    <property type="protein sequence ID" value="NRN67848.1"/>
    <property type="molecule type" value="Genomic_DNA"/>
</dbReference>
<evidence type="ECO:0000313" key="3">
    <source>
        <dbReference type="Proteomes" id="UP000763557"/>
    </source>
</evidence>
<feature type="domain" description="Antitoxin FitA-like ribbon-helix-helix" evidence="1">
    <location>
        <begin position="2"/>
        <end position="39"/>
    </location>
</feature>
<dbReference type="RefSeq" id="WP_173136248.1">
    <property type="nucleotide sequence ID" value="NZ_CBCSGW010000054.1"/>
</dbReference>
<protein>
    <submittedName>
        <fullName evidence="2">Toxin-antitoxin system VapB family antidote component</fullName>
    </submittedName>
</protein>
<dbReference type="SUPFAM" id="SSF47598">
    <property type="entry name" value="Ribbon-helix-helix"/>
    <property type="match status" value="1"/>
</dbReference>
<accession>A0ABX2F9G4</accession>
<dbReference type="Proteomes" id="UP000763557">
    <property type="component" value="Unassembled WGS sequence"/>
</dbReference>
<reference evidence="2 3" key="1">
    <citation type="submission" date="2020-01" db="EMBL/GenBank/DDBJ databases">
        <title>Kibdelosporangium persica a novel Actinomycetes from a hot desert in Iran.</title>
        <authorList>
            <person name="Safaei N."/>
            <person name="Zaburannyi N."/>
            <person name="Mueller R."/>
            <person name="Wink J."/>
        </authorList>
    </citation>
    <scope>NUCLEOTIDE SEQUENCE [LARGE SCALE GENOMIC DNA]</scope>
    <source>
        <strain evidence="2 3">4NS15</strain>
    </source>
</reference>
<dbReference type="InterPro" id="IPR010985">
    <property type="entry name" value="Ribbon_hlx_hlx"/>
</dbReference>
<proteinExistence type="predicted"/>
<keyword evidence="3" id="KW-1185">Reference proteome</keyword>
<organism evidence="2 3">
    <name type="scientific">Kibdelosporangium persicum</name>
    <dbReference type="NCBI Taxonomy" id="2698649"/>
    <lineage>
        <taxon>Bacteria</taxon>
        <taxon>Bacillati</taxon>
        <taxon>Actinomycetota</taxon>
        <taxon>Actinomycetes</taxon>
        <taxon>Pseudonocardiales</taxon>
        <taxon>Pseudonocardiaceae</taxon>
        <taxon>Kibdelosporangium</taxon>
    </lineage>
</organism>
<sequence>MATLTIRGLDEEVRERLRVRAAEHGRSMEAEVRAILRETLFRQTPAHGLGSRIRARFADIEDHEFAIPTRDESPRAVDLDT</sequence>
<evidence type="ECO:0000259" key="1">
    <source>
        <dbReference type="Pfam" id="PF22513"/>
    </source>
</evidence>
<dbReference type="InterPro" id="IPR013321">
    <property type="entry name" value="Arc_rbn_hlx_hlx"/>
</dbReference>
<dbReference type="Pfam" id="PF22513">
    <property type="entry name" value="FitA-like_RHH"/>
    <property type="match status" value="1"/>
</dbReference>
<evidence type="ECO:0000313" key="2">
    <source>
        <dbReference type="EMBL" id="NRN67848.1"/>
    </source>
</evidence>
<name>A0ABX2F9G4_9PSEU</name>
<gene>
    <name evidence="2" type="ORF">GC106_50890</name>
</gene>
<dbReference type="InterPro" id="IPR053853">
    <property type="entry name" value="FitA-like_RHH"/>
</dbReference>